<evidence type="ECO:0000313" key="2">
    <source>
        <dbReference type="EMBL" id="KAK9948950.1"/>
    </source>
</evidence>
<proteinExistence type="predicted"/>
<dbReference type="Pfam" id="PF05922">
    <property type="entry name" value="Inhibitor_I9"/>
    <property type="match status" value="1"/>
</dbReference>
<dbReference type="FunFam" id="3.30.70.80:FF:000003">
    <property type="entry name" value="Subtilisin-like protease SBT1.9"/>
    <property type="match status" value="1"/>
</dbReference>
<gene>
    <name evidence="2" type="ORF">M0R45_004502</name>
</gene>
<protein>
    <recommendedName>
        <fullName evidence="1">Inhibitor I9 domain-containing protein</fullName>
    </recommendedName>
</protein>
<sequence>MDSSAIPKAFFDHQKWYMATLSSLSDSADAKATTSTTTKIIHTYTKSIQGFSATLTLSELEALKSSTGFISYTRDRPLKLHTTHSSQFLV</sequence>
<comment type="caution">
    <text evidence="2">The sequence shown here is derived from an EMBL/GenBank/DDBJ whole genome shotgun (WGS) entry which is preliminary data.</text>
</comment>
<accession>A0AAW1YJX1</accession>
<name>A0AAW1YJX1_RUBAR</name>
<reference evidence="2 3" key="1">
    <citation type="journal article" date="2023" name="G3 (Bethesda)">
        <title>A chromosome-length genome assembly and annotation of blackberry (Rubus argutus, cv. 'Hillquist').</title>
        <authorList>
            <person name="Bruna T."/>
            <person name="Aryal R."/>
            <person name="Dudchenko O."/>
            <person name="Sargent D.J."/>
            <person name="Mead D."/>
            <person name="Buti M."/>
            <person name="Cavallini A."/>
            <person name="Hytonen T."/>
            <person name="Andres J."/>
            <person name="Pham M."/>
            <person name="Weisz D."/>
            <person name="Mascagni F."/>
            <person name="Usai G."/>
            <person name="Natali L."/>
            <person name="Bassil N."/>
            <person name="Fernandez G.E."/>
            <person name="Lomsadze A."/>
            <person name="Armour M."/>
            <person name="Olukolu B."/>
            <person name="Poorten T."/>
            <person name="Britton C."/>
            <person name="Davik J."/>
            <person name="Ashrafi H."/>
            <person name="Aiden E.L."/>
            <person name="Borodovsky M."/>
            <person name="Worthington M."/>
        </authorList>
    </citation>
    <scope>NUCLEOTIDE SEQUENCE [LARGE SCALE GENOMIC DNA]</scope>
    <source>
        <strain evidence="2">PI 553951</strain>
    </source>
</reference>
<feature type="domain" description="Inhibitor I9" evidence="1">
    <location>
        <begin position="3"/>
        <end position="81"/>
    </location>
</feature>
<dbReference type="Proteomes" id="UP001457282">
    <property type="component" value="Unassembled WGS sequence"/>
</dbReference>
<evidence type="ECO:0000313" key="3">
    <source>
        <dbReference type="Proteomes" id="UP001457282"/>
    </source>
</evidence>
<organism evidence="2 3">
    <name type="scientific">Rubus argutus</name>
    <name type="common">Southern blackberry</name>
    <dbReference type="NCBI Taxonomy" id="59490"/>
    <lineage>
        <taxon>Eukaryota</taxon>
        <taxon>Viridiplantae</taxon>
        <taxon>Streptophyta</taxon>
        <taxon>Embryophyta</taxon>
        <taxon>Tracheophyta</taxon>
        <taxon>Spermatophyta</taxon>
        <taxon>Magnoliopsida</taxon>
        <taxon>eudicotyledons</taxon>
        <taxon>Gunneridae</taxon>
        <taxon>Pentapetalae</taxon>
        <taxon>rosids</taxon>
        <taxon>fabids</taxon>
        <taxon>Rosales</taxon>
        <taxon>Rosaceae</taxon>
        <taxon>Rosoideae</taxon>
        <taxon>Rosoideae incertae sedis</taxon>
        <taxon>Rubus</taxon>
    </lineage>
</organism>
<dbReference type="EMBL" id="JBEDUW010000001">
    <property type="protein sequence ID" value="KAK9948950.1"/>
    <property type="molecule type" value="Genomic_DNA"/>
</dbReference>
<evidence type="ECO:0000259" key="1">
    <source>
        <dbReference type="Pfam" id="PF05922"/>
    </source>
</evidence>
<dbReference type="AlphaFoldDB" id="A0AAW1YJX1"/>
<keyword evidence="3" id="KW-1185">Reference proteome</keyword>
<dbReference type="Gene3D" id="3.30.70.80">
    <property type="entry name" value="Peptidase S8 propeptide/proteinase inhibitor I9"/>
    <property type="match status" value="1"/>
</dbReference>
<dbReference type="InterPro" id="IPR037045">
    <property type="entry name" value="S8pro/Inhibitor_I9_sf"/>
</dbReference>
<dbReference type="InterPro" id="IPR010259">
    <property type="entry name" value="S8pro/Inhibitor_I9"/>
</dbReference>